<evidence type="ECO:0000313" key="2">
    <source>
        <dbReference type="Proteomes" id="UP000635477"/>
    </source>
</evidence>
<reference evidence="1" key="1">
    <citation type="journal article" date="2020" name="BMC Genomics">
        <title>Correction to: Identification and distribution of gene clusters required for synthesis of sphingolipid metabolism inhibitors in diverse species of the filamentous fungus Fusarium.</title>
        <authorList>
            <person name="Kim H.S."/>
            <person name="Lohmar J.M."/>
            <person name="Busman M."/>
            <person name="Brown D.W."/>
            <person name="Naumann T.A."/>
            <person name="Divon H.H."/>
            <person name="Lysoe E."/>
            <person name="Uhlig S."/>
            <person name="Proctor R.H."/>
        </authorList>
    </citation>
    <scope>NUCLEOTIDE SEQUENCE</scope>
    <source>
        <strain evidence="1">NRRL 22465</strain>
    </source>
</reference>
<organism evidence="1 2">
    <name type="scientific">Fusarium zealandicum</name>
    <dbReference type="NCBI Taxonomy" id="1053134"/>
    <lineage>
        <taxon>Eukaryota</taxon>
        <taxon>Fungi</taxon>
        <taxon>Dikarya</taxon>
        <taxon>Ascomycota</taxon>
        <taxon>Pezizomycotina</taxon>
        <taxon>Sordariomycetes</taxon>
        <taxon>Hypocreomycetidae</taxon>
        <taxon>Hypocreales</taxon>
        <taxon>Nectriaceae</taxon>
        <taxon>Fusarium</taxon>
        <taxon>Fusarium staphyleae species complex</taxon>
    </lineage>
</organism>
<dbReference type="AlphaFoldDB" id="A0A8H4UMS3"/>
<keyword evidence="2" id="KW-1185">Reference proteome</keyword>
<proteinExistence type="predicted"/>
<reference evidence="1" key="2">
    <citation type="submission" date="2020-05" db="EMBL/GenBank/DDBJ databases">
        <authorList>
            <person name="Kim H.-S."/>
            <person name="Proctor R.H."/>
            <person name="Brown D.W."/>
        </authorList>
    </citation>
    <scope>NUCLEOTIDE SEQUENCE</scope>
    <source>
        <strain evidence="1">NRRL 22465</strain>
    </source>
</reference>
<accession>A0A8H4UMS3</accession>
<sequence length="102" mass="11789">MWVESPRAAHSDKYVPSLEVGWTERWQDKLLARRSDGMAGLGRAGVRIWTVTEDSDSNLGVPLFGVVVVWREWKREKAAWELRRSDTIRDPVAMEPEVPWNL</sequence>
<feature type="non-terminal residue" evidence="1">
    <location>
        <position position="1"/>
    </location>
</feature>
<dbReference type="EMBL" id="JABEYC010000292">
    <property type="protein sequence ID" value="KAF4979460.1"/>
    <property type="molecule type" value="Genomic_DNA"/>
</dbReference>
<dbReference type="Proteomes" id="UP000635477">
    <property type="component" value="Unassembled WGS sequence"/>
</dbReference>
<gene>
    <name evidence="1" type="ORF">FZEAL_4319</name>
</gene>
<protein>
    <submittedName>
        <fullName evidence="1">Uncharacterized protein</fullName>
    </submittedName>
</protein>
<evidence type="ECO:0000313" key="1">
    <source>
        <dbReference type="EMBL" id="KAF4979460.1"/>
    </source>
</evidence>
<name>A0A8H4UMS3_9HYPO</name>
<comment type="caution">
    <text evidence="1">The sequence shown here is derived from an EMBL/GenBank/DDBJ whole genome shotgun (WGS) entry which is preliminary data.</text>
</comment>